<protein>
    <recommendedName>
        <fullName evidence="4">Lanthionine synthetase C family protein</fullName>
    </recommendedName>
</protein>
<feature type="binding site" evidence="1">
    <location>
        <position position="14"/>
    </location>
    <ligand>
        <name>Zn(2+)</name>
        <dbReference type="ChEBI" id="CHEBI:29105"/>
    </ligand>
</feature>
<organism evidence="2 3">
    <name type="scientific">Myxococcus xanthus</name>
    <dbReference type="NCBI Taxonomy" id="34"/>
    <lineage>
        <taxon>Bacteria</taxon>
        <taxon>Pseudomonadati</taxon>
        <taxon>Myxococcota</taxon>
        <taxon>Myxococcia</taxon>
        <taxon>Myxococcales</taxon>
        <taxon>Cystobacterineae</taxon>
        <taxon>Myxococcaceae</taxon>
        <taxon>Myxococcus</taxon>
    </lineage>
</organism>
<keyword evidence="1" id="KW-0862">Zinc</keyword>
<accession>A0AAE6G3P3</accession>
<dbReference type="RefSeq" id="WP_237079876.1">
    <property type="nucleotide sequence ID" value="NZ_CP017172.1"/>
</dbReference>
<reference evidence="2 3" key="1">
    <citation type="journal article" date="2019" name="Science">
        <title>Social genes are selection hotspots in kin groups of a soil microbe.</title>
        <authorList>
            <person name="Wielgoss S."/>
            <person name="Wolfensberger R."/>
            <person name="Sun L."/>
            <person name="Fiegna F."/>
            <person name="Velicer G.J."/>
        </authorList>
    </citation>
    <scope>NUCLEOTIDE SEQUENCE [LARGE SCALE GENOMIC DNA]</scope>
    <source>
        <strain evidence="2 3">MC3.5.9c15</strain>
    </source>
</reference>
<feature type="binding site" evidence="1">
    <location>
        <position position="59"/>
    </location>
    <ligand>
        <name>Zn(2+)</name>
        <dbReference type="ChEBI" id="CHEBI:29105"/>
    </ligand>
</feature>
<name>A0AAE6G3P3_MYXXA</name>
<dbReference type="Gene3D" id="1.50.10.10">
    <property type="match status" value="1"/>
</dbReference>
<sequence>MRGGDGPAFMCGWCNGAPGIGLARLGTLPLLDDARVREEIQAAVNVTRTTGFGYKHGLCHGDLGNVLFLLEAARVLRDDALLRHTYRLAGGILQDINEHGDRHGLPESIETPGLMVGLAGIAYGLARLAAPERVPDILAVAPPMG</sequence>
<evidence type="ECO:0000313" key="3">
    <source>
        <dbReference type="Proteomes" id="UP000320179"/>
    </source>
</evidence>
<evidence type="ECO:0000313" key="2">
    <source>
        <dbReference type="EMBL" id="QDE70361.1"/>
    </source>
</evidence>
<dbReference type="GO" id="GO:0046872">
    <property type="term" value="F:metal ion binding"/>
    <property type="evidence" value="ECO:0007669"/>
    <property type="project" value="UniProtKB-KW"/>
</dbReference>
<dbReference type="Proteomes" id="UP000320179">
    <property type="component" value="Chromosome"/>
</dbReference>
<evidence type="ECO:0000256" key="1">
    <source>
        <dbReference type="PIRSR" id="PIRSR607822-1"/>
    </source>
</evidence>
<keyword evidence="1" id="KW-0479">Metal-binding</keyword>
<proteinExistence type="predicted"/>
<dbReference type="SUPFAM" id="SSF158745">
    <property type="entry name" value="LanC-like"/>
    <property type="match status" value="1"/>
</dbReference>
<dbReference type="AlphaFoldDB" id="A0AAE6G3P3"/>
<dbReference type="InterPro" id="IPR012341">
    <property type="entry name" value="6hp_glycosidase-like_sf"/>
</dbReference>
<dbReference type="Pfam" id="PF05147">
    <property type="entry name" value="LANC_like"/>
    <property type="match status" value="1"/>
</dbReference>
<dbReference type="PRINTS" id="PR01950">
    <property type="entry name" value="LANCSUPER"/>
</dbReference>
<dbReference type="GO" id="GO:0005975">
    <property type="term" value="P:carbohydrate metabolic process"/>
    <property type="evidence" value="ECO:0007669"/>
    <property type="project" value="InterPro"/>
</dbReference>
<gene>
    <name evidence="2" type="ORF">BHS09_27230</name>
</gene>
<dbReference type="EMBL" id="CP017174">
    <property type="protein sequence ID" value="QDE70361.1"/>
    <property type="molecule type" value="Genomic_DNA"/>
</dbReference>
<dbReference type="InterPro" id="IPR007822">
    <property type="entry name" value="LANC-like"/>
</dbReference>
<dbReference type="GO" id="GO:0031179">
    <property type="term" value="P:peptide modification"/>
    <property type="evidence" value="ECO:0007669"/>
    <property type="project" value="InterPro"/>
</dbReference>
<feature type="binding site" evidence="1">
    <location>
        <position position="60"/>
    </location>
    <ligand>
        <name>Zn(2+)</name>
        <dbReference type="ChEBI" id="CHEBI:29105"/>
    </ligand>
</feature>
<evidence type="ECO:0008006" key="4">
    <source>
        <dbReference type="Google" id="ProtNLM"/>
    </source>
</evidence>